<comment type="caution">
    <text evidence="1">The sequence shown here is derived from an EMBL/GenBank/DDBJ whole genome shotgun (WGS) entry which is preliminary data.</text>
</comment>
<proteinExistence type="predicted"/>
<evidence type="ECO:0000313" key="2">
    <source>
        <dbReference type="Proteomes" id="UP000319715"/>
    </source>
</evidence>
<dbReference type="EMBL" id="VICF01000012">
    <property type="protein sequence ID" value="TQC64531.1"/>
    <property type="molecule type" value="Genomic_DNA"/>
</dbReference>
<name>A0ABY2ZSJ3_9GAMM</name>
<accession>A0ABY2ZSJ3</accession>
<dbReference type="RefSeq" id="WP_058757918.1">
    <property type="nucleotide sequence ID" value="NZ_CP076368.1"/>
</dbReference>
<gene>
    <name evidence="1" type="ORF">FK492_21880</name>
</gene>
<organism evidence="1 2">
    <name type="scientific">Pantoea dispersa</name>
    <dbReference type="NCBI Taxonomy" id="59814"/>
    <lineage>
        <taxon>Bacteria</taxon>
        <taxon>Pseudomonadati</taxon>
        <taxon>Pseudomonadota</taxon>
        <taxon>Gammaproteobacteria</taxon>
        <taxon>Enterobacterales</taxon>
        <taxon>Erwiniaceae</taxon>
        <taxon>Pantoea</taxon>
    </lineage>
</organism>
<dbReference type="Proteomes" id="UP000319715">
    <property type="component" value="Unassembled WGS sequence"/>
</dbReference>
<keyword evidence="2" id="KW-1185">Reference proteome</keyword>
<sequence length="89" mass="10039">MQRSQIERLTEIVLGEAVVRLLDNNERINVATVSARLRSMAAEEFNPDRLEAIRIAIRELQMQSAAREIREKPMAALGGMSQPRAGKKH</sequence>
<reference evidence="1 2" key="1">
    <citation type="submission" date="2019-06" db="EMBL/GenBank/DDBJ databases">
        <title>Pantoea dispersa Assembly.</title>
        <authorList>
            <person name="Wang J."/>
        </authorList>
    </citation>
    <scope>NUCLEOTIDE SEQUENCE [LARGE SCALE GENOMIC DNA]</scope>
    <source>
        <strain evidence="2">bio</strain>
    </source>
</reference>
<protein>
    <submittedName>
        <fullName evidence="1">Uncharacterized protein</fullName>
    </submittedName>
</protein>
<evidence type="ECO:0000313" key="1">
    <source>
        <dbReference type="EMBL" id="TQC64531.1"/>
    </source>
</evidence>